<keyword evidence="6 8" id="KW-0472">Membrane</keyword>
<name>A0A0Q3B7V2_ECOLX</name>
<dbReference type="GO" id="GO:0005886">
    <property type="term" value="C:plasma membrane"/>
    <property type="evidence" value="ECO:0007669"/>
    <property type="project" value="UniProtKB-SubCell"/>
</dbReference>
<dbReference type="PANTHER" id="PTHR10464:SF4">
    <property type="entry name" value="UREA TRANSPORTER"/>
    <property type="match status" value="1"/>
</dbReference>
<feature type="site" description="Important for channel permeability" evidence="7">
    <location>
        <position position="284"/>
    </location>
</feature>
<evidence type="ECO:0000256" key="7">
    <source>
        <dbReference type="PIRSR" id="PIRSR016502-1"/>
    </source>
</evidence>
<keyword evidence="5 8" id="KW-1133">Transmembrane helix</keyword>
<feature type="transmembrane region" description="Helical" evidence="8">
    <location>
        <begin position="169"/>
        <end position="196"/>
    </location>
</feature>
<gene>
    <name evidence="9" type="ORF">NCTC9045_05225</name>
</gene>
<feature type="transmembrane region" description="Helical" evidence="8">
    <location>
        <begin position="256"/>
        <end position="274"/>
    </location>
</feature>
<evidence type="ECO:0000256" key="3">
    <source>
        <dbReference type="ARBA" id="ARBA00022475"/>
    </source>
</evidence>
<dbReference type="RefSeq" id="WP_016234205.1">
    <property type="nucleotide sequence ID" value="NZ_CAJSJY010000076.1"/>
</dbReference>
<dbReference type="Proteomes" id="UP000254503">
    <property type="component" value="Unassembled WGS sequence"/>
</dbReference>
<comment type="subcellular location">
    <subcellularLocation>
        <location evidence="1">Cell membrane</location>
        <topology evidence="1">Multi-pass membrane protein</topology>
    </subcellularLocation>
</comment>
<evidence type="ECO:0000313" key="9">
    <source>
        <dbReference type="EMBL" id="STJ57211.1"/>
    </source>
</evidence>
<organism evidence="9 10">
    <name type="scientific">Escherichia coli</name>
    <dbReference type="NCBI Taxonomy" id="562"/>
    <lineage>
        <taxon>Bacteria</taxon>
        <taxon>Pseudomonadati</taxon>
        <taxon>Pseudomonadota</taxon>
        <taxon>Gammaproteobacteria</taxon>
        <taxon>Enterobacterales</taxon>
        <taxon>Enterobacteriaceae</taxon>
        <taxon>Escherichia</taxon>
    </lineage>
</organism>
<evidence type="ECO:0000256" key="8">
    <source>
        <dbReference type="SAM" id="Phobius"/>
    </source>
</evidence>
<dbReference type="PIRSF" id="PIRSF016502">
    <property type="entry name" value="Urea_transporter"/>
    <property type="match status" value="1"/>
</dbReference>
<protein>
    <submittedName>
        <fullName evidence="9">Urea transporter</fullName>
    </submittedName>
</protein>
<evidence type="ECO:0000256" key="4">
    <source>
        <dbReference type="ARBA" id="ARBA00022692"/>
    </source>
</evidence>
<feature type="transmembrane region" description="Helical" evidence="8">
    <location>
        <begin position="280"/>
        <end position="297"/>
    </location>
</feature>
<dbReference type="InterPro" id="IPR029020">
    <property type="entry name" value="Ammonium/urea_transptr"/>
</dbReference>
<feature type="transmembrane region" description="Helical" evidence="8">
    <location>
        <begin position="90"/>
        <end position="119"/>
    </location>
</feature>
<dbReference type="EMBL" id="UGDD01000002">
    <property type="protein sequence ID" value="STJ57211.1"/>
    <property type="molecule type" value="Genomic_DNA"/>
</dbReference>
<feature type="transmembrane region" description="Helical" evidence="8">
    <location>
        <begin position="231"/>
        <end position="249"/>
    </location>
</feature>
<feature type="transmembrane region" description="Helical" evidence="8">
    <location>
        <begin position="126"/>
        <end position="149"/>
    </location>
</feature>
<dbReference type="InterPro" id="IPR004937">
    <property type="entry name" value="Urea_transporter"/>
</dbReference>
<keyword evidence="4 8" id="KW-0812">Transmembrane</keyword>
<evidence type="ECO:0000256" key="1">
    <source>
        <dbReference type="ARBA" id="ARBA00004651"/>
    </source>
</evidence>
<comment type="similarity">
    <text evidence="2">Belongs to the urea transporter family.</text>
</comment>
<reference evidence="9 10" key="1">
    <citation type="submission" date="2018-06" db="EMBL/GenBank/DDBJ databases">
        <authorList>
            <consortium name="Pathogen Informatics"/>
            <person name="Doyle S."/>
        </authorList>
    </citation>
    <scope>NUCLEOTIDE SEQUENCE [LARGE SCALE GENOMIC DNA]</scope>
    <source>
        <strain evidence="9 10">NCTC9045</strain>
    </source>
</reference>
<evidence type="ECO:0000256" key="5">
    <source>
        <dbReference type="ARBA" id="ARBA00022989"/>
    </source>
</evidence>
<evidence type="ECO:0000313" key="10">
    <source>
        <dbReference type="Proteomes" id="UP000254503"/>
    </source>
</evidence>
<evidence type="ECO:0000256" key="6">
    <source>
        <dbReference type="ARBA" id="ARBA00023136"/>
    </source>
</evidence>
<dbReference type="Pfam" id="PF03253">
    <property type="entry name" value="UT"/>
    <property type="match status" value="1"/>
</dbReference>
<sequence>MYEVCVTFFMKIKQVITSFGNGYSQVLLQNNVVSGLFFFFATGIASFNMGHPEILYFSAISAALSPFFSWCLRYPDEEINEGIWGYNAVLYGIACGMVVPVSVSGIAVLIVGSLGIVLFTPLLSSVLIGLPVLTAPFIIATWLLHSGIMPHDMSVPSGEGAGSVLMKNYPVAFSGSFMEIFMFPDAVGGILVMLGLLAGSRKLLMITVVASFLSVVVSFCIPELSPDKISAGLYGYNAILTAVAVYAFAGDNQFNNIFLGCGAIILAFIIPVLIGPRIPVPLLTSPFVISTWLYILAQRRCMSSHI</sequence>
<keyword evidence="3" id="KW-1003">Cell membrane</keyword>
<dbReference type="PANTHER" id="PTHR10464">
    <property type="entry name" value="UREA TRANSPORTER"/>
    <property type="match status" value="1"/>
</dbReference>
<feature type="transmembrane region" description="Helical" evidence="8">
    <location>
        <begin position="54"/>
        <end position="70"/>
    </location>
</feature>
<feature type="transmembrane region" description="Helical" evidence="8">
    <location>
        <begin position="27"/>
        <end position="47"/>
    </location>
</feature>
<dbReference type="AlphaFoldDB" id="A0A0Q3B7V2"/>
<proteinExistence type="inferred from homology"/>
<feature type="transmembrane region" description="Helical" evidence="8">
    <location>
        <begin position="203"/>
        <end position="225"/>
    </location>
</feature>
<dbReference type="GO" id="GO:0015204">
    <property type="term" value="F:urea transmembrane transporter activity"/>
    <property type="evidence" value="ECO:0007669"/>
    <property type="project" value="InterPro"/>
</dbReference>
<accession>A0A0Q3B7V2</accession>
<dbReference type="Gene3D" id="1.10.3430.10">
    <property type="entry name" value="Ammonium transporter AmtB like domains"/>
    <property type="match status" value="1"/>
</dbReference>
<evidence type="ECO:0000256" key="2">
    <source>
        <dbReference type="ARBA" id="ARBA00005914"/>
    </source>
</evidence>